<evidence type="ECO:0000313" key="2">
    <source>
        <dbReference type="EMBL" id="OMJ12640.1"/>
    </source>
</evidence>
<organism evidence="2 3">
    <name type="scientific">Smittium culicis</name>
    <dbReference type="NCBI Taxonomy" id="133412"/>
    <lineage>
        <taxon>Eukaryota</taxon>
        <taxon>Fungi</taxon>
        <taxon>Fungi incertae sedis</taxon>
        <taxon>Zoopagomycota</taxon>
        <taxon>Kickxellomycotina</taxon>
        <taxon>Harpellomycetes</taxon>
        <taxon>Harpellales</taxon>
        <taxon>Legeriomycetaceae</taxon>
        <taxon>Smittium</taxon>
    </lineage>
</organism>
<feature type="region of interest" description="Disordered" evidence="1">
    <location>
        <begin position="500"/>
        <end position="525"/>
    </location>
</feature>
<dbReference type="OrthoDB" id="10351754at2759"/>
<protein>
    <submittedName>
        <fullName evidence="2">Uncharacterized protein</fullName>
    </submittedName>
</protein>
<evidence type="ECO:0000256" key="1">
    <source>
        <dbReference type="SAM" id="MobiDB-lite"/>
    </source>
</evidence>
<reference evidence="3" key="1">
    <citation type="submission" date="2017-01" db="EMBL/GenBank/DDBJ databases">
        <authorList>
            <person name="Wang Y."/>
            <person name="White M."/>
            <person name="Kvist S."/>
            <person name="Moncalvo J.-M."/>
        </authorList>
    </citation>
    <scope>NUCLEOTIDE SEQUENCE [LARGE SCALE GENOMIC DNA]</scope>
    <source>
        <strain evidence="3">ID-206-W2</strain>
    </source>
</reference>
<keyword evidence="3" id="KW-1185">Reference proteome</keyword>
<gene>
    <name evidence="2" type="ORF">AYI69_g9334</name>
</gene>
<evidence type="ECO:0000313" key="3">
    <source>
        <dbReference type="Proteomes" id="UP000187429"/>
    </source>
</evidence>
<dbReference type="EMBL" id="LSSM01005468">
    <property type="protein sequence ID" value="OMJ12640.1"/>
    <property type="molecule type" value="Genomic_DNA"/>
</dbReference>
<dbReference type="Proteomes" id="UP000187429">
    <property type="component" value="Unassembled WGS sequence"/>
</dbReference>
<name>A0A1R1XDD2_9FUNG</name>
<comment type="caution">
    <text evidence="2">The sequence shown here is derived from an EMBL/GenBank/DDBJ whole genome shotgun (WGS) entry which is preliminary data.</text>
</comment>
<dbReference type="AlphaFoldDB" id="A0A1R1XDD2"/>
<sequence length="586" mass="65774">MFCNKISSKEKDISYTNPFLAIGHSSQVSASPFDVLEKLENVGDMVPDKNTQVSESFNKTQVLDLDVGSKESVQILLPTDYQIVEPKTYEVDEIEVYSEYTDSEPDDGELFDSGTDPSLFQYQYKKPNLNISTQNTNTFNSRHRNSNNNEIESSMISEYNNEHIVKKKKIDHTTTSNSANQRKREMLVDISIPINKPELEKYRDGIELSDYKSISDKEESYIQSVEKRTAIFKDFLSDYTVAKSVSFSYPPYVKDLAKLSDDSYILSESTVLGNSGSNLILANFFDSLITFQYDSSMDVEAIKSKDARRNNYENSLMCLISLQSCSPTKYKYFYALSANLLIIFTTQKINDLQFEINNSKDRAVKAGKYSKKDCSARKTQGSDKNGSQVDSSEEQAMVLVGTSPGLLKKLNQSEIPFTLSTSKHSLNQTANKTKSPAAKILGKENIINAIRIVSPNMINSDYKQSKNESYSKIVCKYPFANSKICLPKISYKSVTVQAPLTRSGSSANSPRTETRKSERVSRSSSAMMDYMKTGSSIRNLADDEPTFQKRNVVGIEALVLPESIGPLISCAKEMDQSVEISMEFIQ</sequence>
<feature type="compositionally biased region" description="Basic and acidic residues" evidence="1">
    <location>
        <begin position="512"/>
        <end position="521"/>
    </location>
</feature>
<proteinExistence type="predicted"/>
<feature type="compositionally biased region" description="Polar residues" evidence="1">
    <location>
        <begin position="500"/>
        <end position="511"/>
    </location>
</feature>
<accession>A0A1R1XDD2</accession>